<dbReference type="AlphaFoldDB" id="A0A163C6X4"/>
<protein>
    <recommendedName>
        <fullName evidence="6">Aldose epimerase</fullName>
    </recommendedName>
</protein>
<comment type="caution">
    <text evidence="4">The sequence shown here is derived from an EMBL/GenBank/DDBJ whole genome shotgun (WGS) entry which is preliminary data.</text>
</comment>
<reference evidence="4 5" key="1">
    <citation type="submission" date="2016-01" db="EMBL/GenBank/DDBJ databases">
        <title>The draft genome sequence of Aquimarina sp. RZW4-3-2.</title>
        <authorList>
            <person name="Wang Y."/>
        </authorList>
    </citation>
    <scope>NUCLEOTIDE SEQUENCE [LARGE SCALE GENOMIC DNA]</scope>
    <source>
        <strain evidence="4 5">RZW4-3-2</strain>
    </source>
</reference>
<gene>
    <name evidence="4" type="ORF">AWE51_01315</name>
</gene>
<dbReference type="GO" id="GO:0030246">
    <property type="term" value="F:carbohydrate binding"/>
    <property type="evidence" value="ECO:0007669"/>
    <property type="project" value="InterPro"/>
</dbReference>
<dbReference type="Proteomes" id="UP000076715">
    <property type="component" value="Unassembled WGS sequence"/>
</dbReference>
<evidence type="ECO:0000313" key="4">
    <source>
        <dbReference type="EMBL" id="KZS42110.1"/>
    </source>
</evidence>
<keyword evidence="3" id="KW-0106">Calcium</keyword>
<dbReference type="InterPro" id="IPR014718">
    <property type="entry name" value="GH-type_carb-bd"/>
</dbReference>
<dbReference type="InterPro" id="IPR011013">
    <property type="entry name" value="Gal_mutarotase_sf_dom"/>
</dbReference>
<sequence>MTKLYCNNEKITVLIQDGELVSYKAYNIEIIHQKGDPGWGNSEIEMFPIIGPTKENDFTVVTPKGKAKLDQHGILRAMKYIPVISEKNKASFCKKYKANTKVKNPKYPNKSSQEWLDWPYDFEFIKTFELTDHCLKVSFKVKSEEGMPFMLGFHPAFKINGSNPEFKTKNKNISLKNILDAGSSALLVEKTKELSLKNNGELIVDIKTSNFIHIMLWTEVKNMVCIEPITFYPYSVSTNDLHKGFDFMSNDQKNFEVTITPRLSS</sequence>
<evidence type="ECO:0000313" key="5">
    <source>
        <dbReference type="Proteomes" id="UP000076715"/>
    </source>
</evidence>
<keyword evidence="5" id="KW-1185">Reference proteome</keyword>
<dbReference type="EMBL" id="LQRT01000002">
    <property type="protein sequence ID" value="KZS42110.1"/>
    <property type="molecule type" value="Genomic_DNA"/>
</dbReference>
<accession>A0A163C6X4</accession>
<evidence type="ECO:0000256" key="2">
    <source>
        <dbReference type="ARBA" id="ARBA00011245"/>
    </source>
</evidence>
<dbReference type="STRING" id="1642818.AWE51_01315"/>
<name>A0A163C6X4_9FLAO</name>
<comment type="cofactor">
    <cofactor evidence="1">
        <name>Ca(2+)</name>
        <dbReference type="ChEBI" id="CHEBI:29108"/>
    </cofactor>
</comment>
<comment type="subunit">
    <text evidence="2">Monomer.</text>
</comment>
<organism evidence="4 5">
    <name type="scientific">Aquimarina aggregata</name>
    <dbReference type="NCBI Taxonomy" id="1642818"/>
    <lineage>
        <taxon>Bacteria</taxon>
        <taxon>Pseudomonadati</taxon>
        <taxon>Bacteroidota</taxon>
        <taxon>Flavobacteriia</taxon>
        <taxon>Flavobacteriales</taxon>
        <taxon>Flavobacteriaceae</taxon>
        <taxon>Aquimarina</taxon>
    </lineage>
</organism>
<dbReference type="GO" id="GO:0016853">
    <property type="term" value="F:isomerase activity"/>
    <property type="evidence" value="ECO:0007669"/>
    <property type="project" value="InterPro"/>
</dbReference>
<dbReference type="RefSeq" id="WP_066309218.1">
    <property type="nucleotide sequence ID" value="NZ_LQRT01000002.1"/>
</dbReference>
<dbReference type="SUPFAM" id="SSF74650">
    <property type="entry name" value="Galactose mutarotase-like"/>
    <property type="match status" value="1"/>
</dbReference>
<dbReference type="OrthoDB" id="9795355at2"/>
<dbReference type="Gene3D" id="2.70.98.10">
    <property type="match status" value="1"/>
</dbReference>
<proteinExistence type="predicted"/>
<dbReference type="Pfam" id="PF01263">
    <property type="entry name" value="Aldose_epim"/>
    <property type="match status" value="1"/>
</dbReference>
<evidence type="ECO:0000256" key="1">
    <source>
        <dbReference type="ARBA" id="ARBA00001913"/>
    </source>
</evidence>
<evidence type="ECO:0008006" key="6">
    <source>
        <dbReference type="Google" id="ProtNLM"/>
    </source>
</evidence>
<evidence type="ECO:0000256" key="3">
    <source>
        <dbReference type="ARBA" id="ARBA00022837"/>
    </source>
</evidence>
<dbReference type="InterPro" id="IPR008183">
    <property type="entry name" value="Aldose_1/G6P_1-epimerase"/>
</dbReference>
<dbReference type="GO" id="GO:0005975">
    <property type="term" value="P:carbohydrate metabolic process"/>
    <property type="evidence" value="ECO:0007669"/>
    <property type="project" value="InterPro"/>
</dbReference>